<dbReference type="InterPro" id="IPR004155">
    <property type="entry name" value="PBS_lyase_HEAT"/>
</dbReference>
<dbReference type="SMART" id="SM00567">
    <property type="entry name" value="EZ_HEAT"/>
    <property type="match status" value="4"/>
</dbReference>
<feature type="region of interest" description="Disordered" evidence="2">
    <location>
        <begin position="1136"/>
        <end position="1177"/>
    </location>
</feature>
<feature type="transmembrane region" description="Helical" evidence="3">
    <location>
        <begin position="237"/>
        <end position="256"/>
    </location>
</feature>
<comment type="similarity">
    <text evidence="1">Belongs to the sulfatase family.</text>
</comment>
<feature type="region of interest" description="Disordered" evidence="2">
    <location>
        <begin position="1"/>
        <end position="93"/>
    </location>
</feature>
<evidence type="ECO:0000313" key="5">
    <source>
        <dbReference type="EMBL" id="AUX32427.1"/>
    </source>
</evidence>
<organism evidence="5 6">
    <name type="scientific">Sorangium cellulosum</name>
    <name type="common">Polyangium cellulosum</name>
    <dbReference type="NCBI Taxonomy" id="56"/>
    <lineage>
        <taxon>Bacteria</taxon>
        <taxon>Pseudomonadati</taxon>
        <taxon>Myxococcota</taxon>
        <taxon>Polyangia</taxon>
        <taxon>Polyangiales</taxon>
        <taxon>Polyangiaceae</taxon>
        <taxon>Sorangium</taxon>
    </lineage>
</organism>
<accession>A0A4P2QQC5</accession>
<feature type="domain" description="Sulfatase N-terminal" evidence="4">
    <location>
        <begin position="380"/>
        <end position="640"/>
    </location>
</feature>
<dbReference type="InterPro" id="IPR011989">
    <property type="entry name" value="ARM-like"/>
</dbReference>
<dbReference type="SUPFAM" id="SSF53649">
    <property type="entry name" value="Alkaline phosphatase-like"/>
    <property type="match status" value="1"/>
</dbReference>
<dbReference type="Pfam" id="PF00884">
    <property type="entry name" value="Sulfatase"/>
    <property type="match status" value="1"/>
</dbReference>
<dbReference type="Gene3D" id="3.40.720.10">
    <property type="entry name" value="Alkaline Phosphatase, subunit A"/>
    <property type="match status" value="1"/>
</dbReference>
<gene>
    <name evidence="5" type="ORF">SOCE836_045670</name>
</gene>
<dbReference type="InterPro" id="IPR050738">
    <property type="entry name" value="Sulfatase"/>
</dbReference>
<dbReference type="CDD" id="cd16148">
    <property type="entry name" value="sulfatase_like"/>
    <property type="match status" value="1"/>
</dbReference>
<dbReference type="PANTHER" id="PTHR42693:SF33">
    <property type="entry name" value="ARYLSULFATASE"/>
    <property type="match status" value="1"/>
</dbReference>
<protein>
    <recommendedName>
        <fullName evidence="4">Sulfatase N-terminal domain-containing protein</fullName>
    </recommendedName>
</protein>
<dbReference type="Proteomes" id="UP000295497">
    <property type="component" value="Chromosome"/>
</dbReference>
<sequence length="1177" mass="123323">MTDRNGAAPMRPRGHGGAGRPPGGSVPPGRFAHGSRPDPAAAADGLAGAAPGALGHRAPSAPRLQSGPARASTPAPAPSRATFPSGSSDAPPRKLETEIGWRMADAYLALAALALAELLVVGALRWRELLGLYELGRAVRDLLPLALAAAAPCAAVLGAVLEIAMRAERRGFRVAAALLAGAFGGAVAFGVSAGRMFEGGRRAPFIAALALLGAGATFAAAPRVARALKRARAAGAGRWLVLASACAVALLEVANVRVLPRLYAAFHLGLAALTLAAATFATPALPTRPSGQGDARERRSPRLVRAALALVLFAFGAALAPGAADRLALADNIRLIYATHGPLLGHVVELAAVLSPPDPLDAAPLDERASGNAIDLRGRDIVLISIDALRADHVGAYGYERKITPNLDRLAAEGVRFEAAYTPTPHTSYAVSSLMTGKYIRPLVLQGLGDDSETFAQHLRRYGYKTAGFYPPAVFFIDGERFGALRDRALDFEYQKIEFASSALRLEQVRSYLSGLGSEQRAFMWVHLFEPHEPYEAHPEHPLGDRDIDRYDAEIAVADAGVGAIVDEIRKERPDAVVIVTADHGEEFGEHGGRYHGTTVYEEQARVPLIVSAPGLLSPRVVRAPVQLVDLLPTVLAGLGIPRPARVRGADLGPLLAAGDAAAEQGTAAPPGGPPSLPGFAFAETDAQTLLAKGTLRLVCARKIGACALYDVATDPRQQQDISALRPAELGAMRSELRAVEASHGRYEVRGLRKEGKGWPDALRRGIAGDADAVVEVAALLDDADVAIRRKAGEVLFDLRRSEAAPSLRLALVRDEDDEVRRWAALTLTRLGEGAPLTRDLVVDRDRKWRRLAALALAEAGDRRGDDVLVAWLRQVVRGPEQDGGEGAGEATSFERAREIVDALAKIRVKAALPPLIAALGDVRLRPYAAAALAAIGEDAARPALAERLGQEPYQTARVAIAEALVKLGAGPELRAPLLRMLGTPDPLPGGLGLALRADILDLLGGPRERDLGRLRRFAKSGVGLGVVIPKAGNGKGVRVLCRARTDDGRSGEVRFGSPRRGARPPKRDGASIVPASAPELDAERAVTLAIPPGSEPAEAFATLPPATGAQPGAYADFVVYATQNVEVQACAVVPLSDEIPPPPPAPWSPGDAGGAGDEAAAPPRSTDGAPAAHRPD</sequence>
<feature type="transmembrane region" description="Helical" evidence="3">
    <location>
        <begin position="303"/>
        <end position="324"/>
    </location>
</feature>
<reference evidence="5 6" key="1">
    <citation type="submission" date="2015-09" db="EMBL/GenBank/DDBJ databases">
        <title>Sorangium comparison.</title>
        <authorList>
            <person name="Zaburannyi N."/>
            <person name="Bunk B."/>
            <person name="Overmann J."/>
            <person name="Mueller R."/>
        </authorList>
    </citation>
    <scope>NUCLEOTIDE SEQUENCE [LARGE SCALE GENOMIC DNA]</scope>
    <source>
        <strain evidence="5 6">So ce836</strain>
    </source>
</reference>
<feature type="compositionally biased region" description="Low complexity" evidence="2">
    <location>
        <begin position="1"/>
        <end position="11"/>
    </location>
</feature>
<dbReference type="EMBL" id="CP012672">
    <property type="protein sequence ID" value="AUX32427.1"/>
    <property type="molecule type" value="Genomic_DNA"/>
</dbReference>
<evidence type="ECO:0000313" key="6">
    <source>
        <dbReference type="Proteomes" id="UP000295497"/>
    </source>
</evidence>
<dbReference type="InterPro" id="IPR017850">
    <property type="entry name" value="Alkaline_phosphatase_core_sf"/>
</dbReference>
<dbReference type="Gene3D" id="1.25.10.10">
    <property type="entry name" value="Leucine-rich Repeat Variant"/>
    <property type="match status" value="2"/>
</dbReference>
<dbReference type="GO" id="GO:0004065">
    <property type="term" value="F:arylsulfatase activity"/>
    <property type="evidence" value="ECO:0007669"/>
    <property type="project" value="TreeGrafter"/>
</dbReference>
<keyword evidence="3" id="KW-0472">Membrane</keyword>
<evidence type="ECO:0000256" key="2">
    <source>
        <dbReference type="SAM" id="MobiDB-lite"/>
    </source>
</evidence>
<keyword evidence="3" id="KW-0812">Transmembrane</keyword>
<feature type="compositionally biased region" description="Low complexity" evidence="2">
    <location>
        <begin position="68"/>
        <end position="85"/>
    </location>
</feature>
<dbReference type="SUPFAM" id="SSF48371">
    <property type="entry name" value="ARM repeat"/>
    <property type="match status" value="1"/>
</dbReference>
<feature type="transmembrane region" description="Helical" evidence="3">
    <location>
        <begin position="262"/>
        <end position="282"/>
    </location>
</feature>
<dbReference type="InterPro" id="IPR016024">
    <property type="entry name" value="ARM-type_fold"/>
</dbReference>
<evidence type="ECO:0000256" key="3">
    <source>
        <dbReference type="SAM" id="Phobius"/>
    </source>
</evidence>
<dbReference type="InterPro" id="IPR000917">
    <property type="entry name" value="Sulfatase_N"/>
</dbReference>
<dbReference type="AlphaFoldDB" id="A0A4P2QQC5"/>
<dbReference type="PANTHER" id="PTHR42693">
    <property type="entry name" value="ARYLSULFATASE FAMILY MEMBER"/>
    <property type="match status" value="1"/>
</dbReference>
<keyword evidence="3" id="KW-1133">Transmembrane helix</keyword>
<evidence type="ECO:0000256" key="1">
    <source>
        <dbReference type="ARBA" id="ARBA00008779"/>
    </source>
</evidence>
<feature type="transmembrane region" description="Helical" evidence="3">
    <location>
        <begin position="146"/>
        <end position="165"/>
    </location>
</feature>
<name>A0A4P2QQC5_SORCE</name>
<evidence type="ECO:0000259" key="4">
    <source>
        <dbReference type="Pfam" id="PF00884"/>
    </source>
</evidence>
<proteinExistence type="inferred from homology"/>
<feature type="transmembrane region" description="Helical" evidence="3">
    <location>
        <begin position="205"/>
        <end position="225"/>
    </location>
</feature>
<feature type="transmembrane region" description="Helical" evidence="3">
    <location>
        <begin position="106"/>
        <end position="126"/>
    </location>
</feature>
<feature type="transmembrane region" description="Helical" evidence="3">
    <location>
        <begin position="172"/>
        <end position="193"/>
    </location>
</feature>
<feature type="region of interest" description="Disordered" evidence="2">
    <location>
        <begin position="1049"/>
        <end position="1072"/>
    </location>
</feature>
<feature type="compositionally biased region" description="Low complexity" evidence="2">
    <location>
        <begin position="37"/>
        <end position="59"/>
    </location>
</feature>